<organism evidence="2 3">
    <name type="scientific">Acidithrix ferrooxidans</name>
    <dbReference type="NCBI Taxonomy" id="1280514"/>
    <lineage>
        <taxon>Bacteria</taxon>
        <taxon>Bacillati</taxon>
        <taxon>Actinomycetota</taxon>
        <taxon>Acidimicrobiia</taxon>
        <taxon>Acidimicrobiales</taxon>
        <taxon>Acidimicrobiaceae</taxon>
        <taxon>Acidithrix</taxon>
    </lineage>
</organism>
<name>A0A0D8HDQ8_9ACTN</name>
<dbReference type="RefSeq" id="WP_052606910.1">
    <property type="nucleotide sequence ID" value="NZ_JXYS01000111.1"/>
</dbReference>
<keyword evidence="3" id="KW-1185">Reference proteome</keyword>
<dbReference type="InterPro" id="IPR036866">
    <property type="entry name" value="RibonucZ/Hydroxyglut_hydro"/>
</dbReference>
<dbReference type="EC" id="3.1.2.6" evidence="2"/>
<sequence>MTPIKVRVSVVDVAIEIGSGVFEVDTKLGGRDNITAGYLIRGDAPLLIEVGSQSSVDTVLDELSNIGLGAGDLAGIALTHIHLDHAGGVGDIAKAFPNATIYVHERGARHLADPSRLISSAETVYGEKLDTLYGRLLPTDASRIRVVGDGDEIRISTNHTVEVINSPGHAKHHLGYFDNVSGLVFTGDAAGVLLPEIRLLRPATPPADFDLASALSSLRRFKEYSPIALAFAHYGVYGSPEELLDEAIESLISWATVAERAYLDGDDIESALYAQFNLEAGEIAQEAIERFDTLNGIHSNAQGLKIWLERGGASQSAIGEHHGHAH</sequence>
<dbReference type="InterPro" id="IPR050855">
    <property type="entry name" value="NDM-1-like"/>
</dbReference>
<dbReference type="STRING" id="1280514.AXFE_32500"/>
<protein>
    <submittedName>
        <fullName evidence="2">Hydroxyacylglutathione hydrolase</fullName>
        <ecNumber evidence="2">3.1.2.6</ecNumber>
    </submittedName>
</protein>
<dbReference type="EMBL" id="JXYS01000111">
    <property type="protein sequence ID" value="KJF15917.1"/>
    <property type="molecule type" value="Genomic_DNA"/>
</dbReference>
<accession>A0A0D8HDQ8</accession>
<evidence type="ECO:0000313" key="3">
    <source>
        <dbReference type="Proteomes" id="UP000032360"/>
    </source>
</evidence>
<dbReference type="PANTHER" id="PTHR42951">
    <property type="entry name" value="METALLO-BETA-LACTAMASE DOMAIN-CONTAINING"/>
    <property type="match status" value="1"/>
</dbReference>
<evidence type="ECO:0000313" key="2">
    <source>
        <dbReference type="EMBL" id="KJF15917.1"/>
    </source>
</evidence>
<dbReference type="SMART" id="SM00849">
    <property type="entry name" value="Lactamase_B"/>
    <property type="match status" value="1"/>
</dbReference>
<dbReference type="Proteomes" id="UP000032360">
    <property type="component" value="Unassembled WGS sequence"/>
</dbReference>
<dbReference type="Pfam" id="PF00753">
    <property type="entry name" value="Lactamase_B"/>
    <property type="match status" value="1"/>
</dbReference>
<dbReference type="PANTHER" id="PTHR42951:SF22">
    <property type="entry name" value="METALLO BETA-LACTAMASE SUPERFAMILY LIPOPROTEIN"/>
    <property type="match status" value="1"/>
</dbReference>
<dbReference type="OrthoDB" id="2971563at2"/>
<dbReference type="CDD" id="cd07726">
    <property type="entry name" value="ST1585-like_MBL-fold"/>
    <property type="match status" value="1"/>
</dbReference>
<dbReference type="Gene3D" id="3.60.15.10">
    <property type="entry name" value="Ribonuclease Z/Hydroxyacylglutathione hydrolase-like"/>
    <property type="match status" value="1"/>
</dbReference>
<comment type="caution">
    <text evidence="2">The sequence shown here is derived from an EMBL/GenBank/DDBJ whole genome shotgun (WGS) entry which is preliminary data.</text>
</comment>
<feature type="domain" description="Metallo-beta-lactamase" evidence="1">
    <location>
        <begin position="34"/>
        <end position="233"/>
    </location>
</feature>
<dbReference type="InterPro" id="IPR037482">
    <property type="entry name" value="ST1585_MBL-fold"/>
</dbReference>
<keyword evidence="2" id="KW-0378">Hydrolase</keyword>
<evidence type="ECO:0000259" key="1">
    <source>
        <dbReference type="SMART" id="SM00849"/>
    </source>
</evidence>
<dbReference type="SUPFAM" id="SSF56281">
    <property type="entry name" value="Metallo-hydrolase/oxidoreductase"/>
    <property type="match status" value="1"/>
</dbReference>
<gene>
    <name evidence="2" type="primary">gloB2</name>
    <name evidence="2" type="ORF">AXFE_32500</name>
</gene>
<proteinExistence type="predicted"/>
<reference evidence="2 3" key="1">
    <citation type="submission" date="2015-01" db="EMBL/GenBank/DDBJ databases">
        <title>Draft genome of the acidophilic iron oxidizer Acidithrix ferrooxidans strain Py-F3.</title>
        <authorList>
            <person name="Poehlein A."/>
            <person name="Eisen S."/>
            <person name="Schloemann M."/>
            <person name="Johnson B.D."/>
            <person name="Daniel R."/>
            <person name="Muehling M."/>
        </authorList>
    </citation>
    <scope>NUCLEOTIDE SEQUENCE [LARGE SCALE GENOMIC DNA]</scope>
    <source>
        <strain evidence="2 3">Py-F3</strain>
    </source>
</reference>
<dbReference type="AlphaFoldDB" id="A0A0D8HDQ8"/>
<dbReference type="GO" id="GO:0004416">
    <property type="term" value="F:hydroxyacylglutathione hydrolase activity"/>
    <property type="evidence" value="ECO:0007669"/>
    <property type="project" value="UniProtKB-EC"/>
</dbReference>
<dbReference type="InterPro" id="IPR001279">
    <property type="entry name" value="Metallo-B-lactamas"/>
</dbReference>